<dbReference type="InterPro" id="IPR013320">
    <property type="entry name" value="ConA-like_dom_sf"/>
</dbReference>
<accession>A0A0R1WJL5</accession>
<keyword evidence="3" id="KW-1185">Reference proteome</keyword>
<comment type="caution">
    <text evidence="2">The sequence shown here is derived from an EMBL/GenBank/DDBJ whole genome shotgun (WGS) entry which is preliminary data.</text>
</comment>
<proteinExistence type="predicted"/>
<evidence type="ECO:0000313" key="3">
    <source>
        <dbReference type="Proteomes" id="UP000051302"/>
    </source>
</evidence>
<dbReference type="AlphaFoldDB" id="A0A0R1WJL5"/>
<evidence type="ECO:0000313" key="2">
    <source>
        <dbReference type="EMBL" id="KRM17773.1"/>
    </source>
</evidence>
<keyword evidence="1" id="KW-0732">Signal</keyword>
<dbReference type="SUPFAM" id="SSF49899">
    <property type="entry name" value="Concanavalin A-like lectins/glucanases"/>
    <property type="match status" value="1"/>
</dbReference>
<reference evidence="2 3" key="1">
    <citation type="journal article" date="2015" name="Genome Announc.">
        <title>Expanding the biotechnology potential of lactobacilli through comparative genomics of 213 strains and associated genera.</title>
        <authorList>
            <person name="Sun Z."/>
            <person name="Harris H.M."/>
            <person name="McCann A."/>
            <person name="Guo C."/>
            <person name="Argimon S."/>
            <person name="Zhang W."/>
            <person name="Yang X."/>
            <person name="Jeffery I.B."/>
            <person name="Cooney J.C."/>
            <person name="Kagawa T.F."/>
            <person name="Liu W."/>
            <person name="Song Y."/>
            <person name="Salvetti E."/>
            <person name="Wrobel A."/>
            <person name="Rasinkangas P."/>
            <person name="Parkhill J."/>
            <person name="Rea M.C."/>
            <person name="O'Sullivan O."/>
            <person name="Ritari J."/>
            <person name="Douillard F.P."/>
            <person name="Paul Ross R."/>
            <person name="Yang R."/>
            <person name="Briner A.E."/>
            <person name="Felis G.E."/>
            <person name="de Vos W.M."/>
            <person name="Barrangou R."/>
            <person name="Klaenhammer T.R."/>
            <person name="Caufield P.W."/>
            <person name="Cui Y."/>
            <person name="Zhang H."/>
            <person name="O'Toole P.W."/>
        </authorList>
    </citation>
    <scope>NUCLEOTIDE SEQUENCE [LARGE SCALE GENOMIC DNA]</scope>
    <source>
        <strain evidence="2 3">DSM 16982</strain>
    </source>
</reference>
<dbReference type="EMBL" id="AZFV01000006">
    <property type="protein sequence ID" value="KRM17773.1"/>
    <property type="molecule type" value="Genomic_DNA"/>
</dbReference>
<sequence length="739" mass="78787">MKKQNIFKLLFVGAFISAAIIFSQPVSTQAESTLQAIGEQNAGLSSAPDNLGLNNDLFEVPDFKSAGYVDSNGTSVGNTAALMNSLGSSAGGNLRAIRMTSFQHQVGAIWSNVDTSAGSLKDNSIDIQKKQTLSMWLYFGPSEHTGGGEFGDGMAFVLQNGDVPVSHQGTLIGDGESLGVWGVDRNKKTSSAQTIANSAIPNSWAIEFDTHPNTSSTPGAADYFDNGISGQHIADGYPALATTYNRSGGLLSGYAYSQNHTDVQSNLSLHDGAWHHLTVSWNPITKEITYSFNDKNVDGSKGTNPITVTTSPMTSDDFGTIPDDKLRWGFTATTGDYFQANLIAFESLPALVEGDATATIYDNTEKKDVADGDAVNSNDNLAITYKLNYDSGRNDWSNIKASLNLPKNITYAPDANGNIGQIVYPSGKTEDIKYSDLNNNAYYHELTENLNSTNKTATITFNGVASTTSSSTNVASVRSHIDSDSLIKDIDTPAFVIKKSKPITLTLDSNNLSVGSNEDAKITGKVSYADGVTPVVNSDVSVYAKLNGTALDTVKLNSSDTAGQLNFVVPSGKLLEGTNNLEIYVQDKDGNTSSVSNVTITRSGSLTLTVNKDYGFGSINQVDESQLLPRKGNWDITVNDNREISKSSWNLTASTNGLYNGTTAFNGNLVYINGNGDETALINNEPVDIASGLKTATGDQVTDVSKVWNSTSGIFLRSNAESPAGKYQGEIDWTLSDTI</sequence>
<organism evidence="2 3">
    <name type="scientific">Companilactobacillus nantensis DSM 16982</name>
    <dbReference type="NCBI Taxonomy" id="1423774"/>
    <lineage>
        <taxon>Bacteria</taxon>
        <taxon>Bacillati</taxon>
        <taxon>Bacillota</taxon>
        <taxon>Bacilli</taxon>
        <taxon>Lactobacillales</taxon>
        <taxon>Lactobacillaceae</taxon>
        <taxon>Companilactobacillus</taxon>
    </lineage>
</organism>
<dbReference type="Proteomes" id="UP000051302">
    <property type="component" value="Unassembled WGS sequence"/>
</dbReference>
<protein>
    <submittedName>
        <fullName evidence="2">Extracellular protein</fullName>
    </submittedName>
</protein>
<dbReference type="PATRIC" id="fig|1423774.3.peg.2382"/>
<gene>
    <name evidence="2" type="ORF">FD31_GL002292</name>
</gene>
<evidence type="ECO:0000256" key="1">
    <source>
        <dbReference type="SAM" id="SignalP"/>
    </source>
</evidence>
<name>A0A0R1WJL5_9LACO</name>
<dbReference type="RefSeq" id="WP_057891406.1">
    <property type="nucleotide sequence ID" value="NZ_AZFV01000006.1"/>
</dbReference>
<feature type="chain" id="PRO_5039199409" evidence="1">
    <location>
        <begin position="24"/>
        <end position="739"/>
    </location>
</feature>
<dbReference type="STRING" id="1423774.FD31_GL002292"/>
<dbReference type="Gene3D" id="2.60.120.200">
    <property type="match status" value="1"/>
</dbReference>
<feature type="signal peptide" evidence="1">
    <location>
        <begin position="1"/>
        <end position="23"/>
    </location>
</feature>